<dbReference type="AlphaFoldDB" id="A0AB73T2H6"/>
<comment type="caution">
    <text evidence="2">The sequence shown here is derived from an EMBL/GenBank/DDBJ whole genome shotgun (WGS) entry which is preliminary data.</text>
</comment>
<dbReference type="InterPro" id="IPR039564">
    <property type="entry name" value="Peptidase_C39-like"/>
</dbReference>
<reference evidence="2 3" key="1">
    <citation type="submission" date="2018-05" db="EMBL/GenBank/DDBJ databases">
        <authorList>
            <person name="Goeker M."/>
            <person name="Huntemann M."/>
            <person name="Clum A."/>
            <person name="Pillay M."/>
            <person name="Palaniappan K."/>
            <person name="Varghese N."/>
            <person name="Mikhailova N."/>
            <person name="Stamatis D."/>
            <person name="Reddy T."/>
            <person name="Daum C."/>
            <person name="Shapiro N."/>
            <person name="Ivanova N."/>
            <person name="Kyrpides N."/>
            <person name="Woyke T."/>
        </authorList>
    </citation>
    <scope>NUCLEOTIDE SEQUENCE [LARGE SCALE GENOMIC DNA]</scope>
    <source>
        <strain evidence="2 3">DSM 26524</strain>
    </source>
</reference>
<evidence type="ECO:0000259" key="1">
    <source>
        <dbReference type="Pfam" id="PF13529"/>
    </source>
</evidence>
<dbReference type="Pfam" id="PF13529">
    <property type="entry name" value="Peptidase_C39_2"/>
    <property type="match status" value="1"/>
</dbReference>
<protein>
    <submittedName>
        <fullName evidence="2">Uncharacterized protein YvpB</fullName>
    </submittedName>
</protein>
<name>A0AB73T2H6_9FIRM</name>
<organism evidence="2 3">
    <name type="scientific">Murimonas intestini</name>
    <dbReference type="NCBI Taxonomy" id="1337051"/>
    <lineage>
        <taxon>Bacteria</taxon>
        <taxon>Bacillati</taxon>
        <taxon>Bacillota</taxon>
        <taxon>Clostridia</taxon>
        <taxon>Lachnospirales</taxon>
        <taxon>Lachnospiraceae</taxon>
        <taxon>Murimonas</taxon>
    </lineage>
</organism>
<accession>A0AB73T2H6</accession>
<dbReference type="Proteomes" id="UP000245412">
    <property type="component" value="Unassembled WGS sequence"/>
</dbReference>
<dbReference type="Gene3D" id="3.90.70.10">
    <property type="entry name" value="Cysteine proteinases"/>
    <property type="match status" value="1"/>
</dbReference>
<keyword evidence="3" id="KW-1185">Reference proteome</keyword>
<dbReference type="PANTHER" id="PTHR37806">
    <property type="entry name" value="LMO0724 PROTEIN"/>
    <property type="match status" value="1"/>
</dbReference>
<proteinExistence type="predicted"/>
<dbReference type="PANTHER" id="PTHR37806:SF1">
    <property type="entry name" value="PEPTIDASE C39-LIKE DOMAIN-CONTAINING PROTEIN"/>
    <property type="match status" value="1"/>
</dbReference>
<dbReference type="RefSeq" id="WP_109627398.1">
    <property type="nucleotide sequence ID" value="NZ_JANKBI010000006.1"/>
</dbReference>
<feature type="domain" description="Peptidase C39-like" evidence="1">
    <location>
        <begin position="36"/>
        <end position="195"/>
    </location>
</feature>
<dbReference type="EMBL" id="QGGY01000008">
    <property type="protein sequence ID" value="PWJ74704.1"/>
    <property type="molecule type" value="Genomic_DNA"/>
</dbReference>
<dbReference type="PROSITE" id="PS51257">
    <property type="entry name" value="PROKAR_LIPOPROTEIN"/>
    <property type="match status" value="1"/>
</dbReference>
<sequence length="222" mass="24515">MVYLKRTAGIAVLLAAALGITGCGDTMLELPASAQLDIPEVFQMPELPTGCESVALTMALMYEGFELDKTTIADDYLVYSEDGDFSGGYVGDPKSAEGAGCFPPTIVETANAYLKEQNSTKTAVDVSGQSMETLFQYVAANRPVLVWTTMYMLDPEYTDEYFEIQGKQYFWYGLEHCVVISGYDIESGTVTVNDPLEGIVERYMDDFERLYNDTGKYAVVLM</sequence>
<evidence type="ECO:0000313" key="2">
    <source>
        <dbReference type="EMBL" id="PWJ74704.1"/>
    </source>
</evidence>
<gene>
    <name evidence="2" type="ORF">C7383_108134</name>
</gene>
<evidence type="ECO:0000313" key="3">
    <source>
        <dbReference type="Proteomes" id="UP000245412"/>
    </source>
</evidence>